<sequence>MATRKTGGLDPQIVREIEKQTQKQQEIDNRRTKQKLIFWSLIIFGTAMAVGVAVVLSDLAEW</sequence>
<gene>
    <name evidence="2" type="ORF">METZ01_LOCUS162235</name>
</gene>
<protein>
    <submittedName>
        <fullName evidence="2">Uncharacterized protein</fullName>
    </submittedName>
</protein>
<feature type="transmembrane region" description="Helical" evidence="1">
    <location>
        <begin position="36"/>
        <end position="56"/>
    </location>
</feature>
<proteinExistence type="predicted"/>
<dbReference type="EMBL" id="UINC01028424">
    <property type="protein sequence ID" value="SVB09381.1"/>
    <property type="molecule type" value="Genomic_DNA"/>
</dbReference>
<keyword evidence="1" id="KW-0472">Membrane</keyword>
<evidence type="ECO:0000256" key="1">
    <source>
        <dbReference type="SAM" id="Phobius"/>
    </source>
</evidence>
<keyword evidence="1" id="KW-0812">Transmembrane</keyword>
<reference evidence="2" key="1">
    <citation type="submission" date="2018-05" db="EMBL/GenBank/DDBJ databases">
        <authorList>
            <person name="Lanie J.A."/>
            <person name="Ng W.-L."/>
            <person name="Kazmierczak K.M."/>
            <person name="Andrzejewski T.M."/>
            <person name="Davidsen T.M."/>
            <person name="Wayne K.J."/>
            <person name="Tettelin H."/>
            <person name="Glass J.I."/>
            <person name="Rusch D."/>
            <person name="Podicherti R."/>
            <person name="Tsui H.-C.T."/>
            <person name="Winkler M.E."/>
        </authorList>
    </citation>
    <scope>NUCLEOTIDE SEQUENCE</scope>
</reference>
<dbReference type="AlphaFoldDB" id="A0A382B7A8"/>
<organism evidence="2">
    <name type="scientific">marine metagenome</name>
    <dbReference type="NCBI Taxonomy" id="408172"/>
    <lineage>
        <taxon>unclassified sequences</taxon>
        <taxon>metagenomes</taxon>
        <taxon>ecological metagenomes</taxon>
    </lineage>
</organism>
<evidence type="ECO:0000313" key="2">
    <source>
        <dbReference type="EMBL" id="SVB09381.1"/>
    </source>
</evidence>
<keyword evidence="1" id="KW-1133">Transmembrane helix</keyword>
<accession>A0A382B7A8</accession>
<name>A0A382B7A8_9ZZZZ</name>